<feature type="domain" description="Luciferase-like" evidence="1">
    <location>
        <begin position="16"/>
        <end position="311"/>
    </location>
</feature>
<dbReference type="PANTHER" id="PTHR43244">
    <property type="match status" value="1"/>
</dbReference>
<dbReference type="Pfam" id="PF00296">
    <property type="entry name" value="Bac_luciferase"/>
    <property type="match status" value="1"/>
</dbReference>
<dbReference type="Proteomes" id="UP001143463">
    <property type="component" value="Unassembled WGS sequence"/>
</dbReference>
<reference evidence="2" key="2">
    <citation type="submission" date="2023-01" db="EMBL/GenBank/DDBJ databases">
        <authorList>
            <person name="Sun Q."/>
            <person name="Evtushenko L."/>
        </authorList>
    </citation>
    <scope>NUCLEOTIDE SEQUENCE</scope>
    <source>
        <strain evidence="2">VKM Ac-1069</strain>
    </source>
</reference>
<dbReference type="SUPFAM" id="SSF51679">
    <property type="entry name" value="Bacterial luciferase-like"/>
    <property type="match status" value="1"/>
</dbReference>
<dbReference type="Gene3D" id="3.20.20.30">
    <property type="entry name" value="Luciferase-like domain"/>
    <property type="match status" value="1"/>
</dbReference>
<reference evidence="2" key="1">
    <citation type="journal article" date="2014" name="Int. J. Syst. Evol. Microbiol.">
        <title>Complete genome sequence of Corynebacterium casei LMG S-19264T (=DSM 44701T), isolated from a smear-ripened cheese.</title>
        <authorList>
            <consortium name="US DOE Joint Genome Institute (JGI-PGF)"/>
            <person name="Walter F."/>
            <person name="Albersmeier A."/>
            <person name="Kalinowski J."/>
            <person name="Ruckert C."/>
        </authorList>
    </citation>
    <scope>NUCLEOTIDE SEQUENCE</scope>
    <source>
        <strain evidence="2">VKM Ac-1069</strain>
    </source>
</reference>
<evidence type="ECO:0000313" key="2">
    <source>
        <dbReference type="EMBL" id="GLL09461.1"/>
    </source>
</evidence>
<organism evidence="2 3">
    <name type="scientific">Pseudonocardia halophobica</name>
    <dbReference type="NCBI Taxonomy" id="29401"/>
    <lineage>
        <taxon>Bacteria</taxon>
        <taxon>Bacillati</taxon>
        <taxon>Actinomycetota</taxon>
        <taxon>Actinomycetes</taxon>
        <taxon>Pseudonocardiales</taxon>
        <taxon>Pseudonocardiaceae</taxon>
        <taxon>Pseudonocardia</taxon>
    </lineage>
</organism>
<dbReference type="InterPro" id="IPR050564">
    <property type="entry name" value="F420-G6PD/mer"/>
</dbReference>
<dbReference type="InterPro" id="IPR011251">
    <property type="entry name" value="Luciferase-like_dom"/>
</dbReference>
<dbReference type="EMBL" id="BSFQ01000002">
    <property type="protein sequence ID" value="GLL09461.1"/>
    <property type="molecule type" value="Genomic_DNA"/>
</dbReference>
<accession>A0A9W6NUH3</accession>
<dbReference type="InterPro" id="IPR036661">
    <property type="entry name" value="Luciferase-like_sf"/>
</dbReference>
<protein>
    <submittedName>
        <fullName evidence="2">Luciferase-like protein</fullName>
    </submittedName>
</protein>
<gene>
    <name evidence="2" type="ORF">GCM10017577_06010</name>
</gene>
<sequence length="347" mass="36815">MREEYGLTIFTGGRGPRRFRAAADLARRAEAAGFGAVWTGELYSRSATIPMASLAAATDRVAIGSNIAYGVGRSPLVWAAEARDLDELSGGRIILGLGNGTPGMMENWLSTSGEAPAARMEELVTVLRKLWCLHEGPVHHEGRFYRVHLAPTGGTPAPLRAHLPIWTAGVGPRMVRAAGRVADGLVGHPMTTAEYLAQVVRPELERGAADVERALDGFVVKGIRMVALDADEEAARRKIAYAIAQYAPSRVYDRLFALHGWEAAQQRIRSAAKAGDPVGAAAAVPDAAIDAIGIACTPAQLPGRVAAHAEAFDHLNLVAPPWGLEPEQAEEATEEILVALTPTPAHA</sequence>
<dbReference type="GO" id="GO:0016705">
    <property type="term" value="F:oxidoreductase activity, acting on paired donors, with incorporation or reduction of molecular oxygen"/>
    <property type="evidence" value="ECO:0007669"/>
    <property type="project" value="InterPro"/>
</dbReference>
<name>A0A9W6NUH3_9PSEU</name>
<evidence type="ECO:0000259" key="1">
    <source>
        <dbReference type="Pfam" id="PF00296"/>
    </source>
</evidence>
<dbReference type="CDD" id="cd01097">
    <property type="entry name" value="Tetrahydromethanopterin_reductase"/>
    <property type="match status" value="1"/>
</dbReference>
<dbReference type="RefSeq" id="WP_051736624.1">
    <property type="nucleotide sequence ID" value="NZ_BAAAUZ010000013.1"/>
</dbReference>
<keyword evidence="3" id="KW-1185">Reference proteome</keyword>
<dbReference type="AlphaFoldDB" id="A0A9W6NUH3"/>
<evidence type="ECO:0000313" key="3">
    <source>
        <dbReference type="Proteomes" id="UP001143463"/>
    </source>
</evidence>
<proteinExistence type="predicted"/>
<comment type="caution">
    <text evidence="2">The sequence shown here is derived from an EMBL/GenBank/DDBJ whole genome shotgun (WGS) entry which is preliminary data.</text>
</comment>
<dbReference type="PANTHER" id="PTHR43244:SF2">
    <property type="entry name" value="CONSERVED HYPOTHETICAL ALANINE AND PROLINE-RICH PROTEIN"/>
    <property type="match status" value="1"/>
</dbReference>